<proteinExistence type="predicted"/>
<dbReference type="EMBL" id="CYRY02006719">
    <property type="protein sequence ID" value="VCW73443.1"/>
    <property type="molecule type" value="Genomic_DNA"/>
</dbReference>
<sequence>MPMRMYCSCYLADTTSTQETLITNFVTTLDSAKENTEELDPPNTPCPKVRSNTCDKGKILKIKPPNAYRIAKSVSLWLTVKNFRGATVVVH</sequence>
<reference evidence="1 2" key="1">
    <citation type="submission" date="2018-10" db="EMBL/GenBank/DDBJ databases">
        <authorList>
            <person name="Ekblom R."/>
            <person name="Jareborg N."/>
        </authorList>
    </citation>
    <scope>NUCLEOTIDE SEQUENCE [LARGE SCALE GENOMIC DNA]</scope>
    <source>
        <tissue evidence="1">Muscle</tissue>
    </source>
</reference>
<dbReference type="AlphaFoldDB" id="A0A9X9PXC4"/>
<protein>
    <submittedName>
        <fullName evidence="1">Uncharacterized protein</fullName>
    </submittedName>
</protein>
<dbReference type="Proteomes" id="UP000269945">
    <property type="component" value="Unassembled WGS sequence"/>
</dbReference>
<gene>
    <name evidence="1" type="ORF">BN2614_LOCUS1</name>
</gene>
<name>A0A9X9PXC4_GULGU</name>
<evidence type="ECO:0000313" key="1">
    <source>
        <dbReference type="EMBL" id="VCW73443.1"/>
    </source>
</evidence>
<evidence type="ECO:0000313" key="2">
    <source>
        <dbReference type="Proteomes" id="UP000269945"/>
    </source>
</evidence>
<comment type="caution">
    <text evidence="1">The sequence shown here is derived from an EMBL/GenBank/DDBJ whole genome shotgun (WGS) entry which is preliminary data.</text>
</comment>
<accession>A0A9X9PXC4</accession>
<keyword evidence="2" id="KW-1185">Reference proteome</keyword>
<organism evidence="1 2">
    <name type="scientific">Gulo gulo</name>
    <name type="common">Wolverine</name>
    <name type="synonym">Gluton</name>
    <dbReference type="NCBI Taxonomy" id="48420"/>
    <lineage>
        <taxon>Eukaryota</taxon>
        <taxon>Metazoa</taxon>
        <taxon>Chordata</taxon>
        <taxon>Craniata</taxon>
        <taxon>Vertebrata</taxon>
        <taxon>Euteleostomi</taxon>
        <taxon>Mammalia</taxon>
        <taxon>Eutheria</taxon>
        <taxon>Laurasiatheria</taxon>
        <taxon>Carnivora</taxon>
        <taxon>Caniformia</taxon>
        <taxon>Musteloidea</taxon>
        <taxon>Mustelidae</taxon>
        <taxon>Guloninae</taxon>
        <taxon>Gulo</taxon>
    </lineage>
</organism>